<evidence type="ECO:0000313" key="2">
    <source>
        <dbReference type="Proteomes" id="UP000603200"/>
    </source>
</evidence>
<evidence type="ECO:0000313" key="1">
    <source>
        <dbReference type="EMBL" id="GIE23566.1"/>
    </source>
</evidence>
<dbReference type="PANTHER" id="PTHR37816">
    <property type="entry name" value="YALI0E33011P"/>
    <property type="match status" value="1"/>
</dbReference>
<dbReference type="InterPro" id="IPR052922">
    <property type="entry name" value="Cytidylate_Kinase-2"/>
</dbReference>
<name>A0ABQ3ZYA3_9ACTN</name>
<organism evidence="1 2">
    <name type="scientific">Winogradskya humida</name>
    <dbReference type="NCBI Taxonomy" id="113566"/>
    <lineage>
        <taxon>Bacteria</taxon>
        <taxon>Bacillati</taxon>
        <taxon>Actinomycetota</taxon>
        <taxon>Actinomycetes</taxon>
        <taxon>Micromonosporales</taxon>
        <taxon>Micromonosporaceae</taxon>
        <taxon>Winogradskya</taxon>
    </lineage>
</organism>
<dbReference type="InterPro" id="IPR027417">
    <property type="entry name" value="P-loop_NTPase"/>
</dbReference>
<dbReference type="Gene3D" id="3.40.50.300">
    <property type="entry name" value="P-loop containing nucleotide triphosphate hydrolases"/>
    <property type="match status" value="1"/>
</dbReference>
<protein>
    <recommendedName>
        <fullName evidence="3">Adenylate kinase family enzyme</fullName>
    </recommendedName>
</protein>
<dbReference type="PANTHER" id="PTHR37816:SF2">
    <property type="entry name" value="DNA TOPOLOGY MODULATION PROTEIN FLAR-RELATED PROTEIN"/>
    <property type="match status" value="1"/>
</dbReference>
<dbReference type="RefSeq" id="WP_203840612.1">
    <property type="nucleotide sequence ID" value="NZ_BAAATV010000013.1"/>
</dbReference>
<comment type="caution">
    <text evidence="1">The sequence shown here is derived from an EMBL/GenBank/DDBJ whole genome shotgun (WGS) entry which is preliminary data.</text>
</comment>
<gene>
    <name evidence="1" type="ORF">Ahu01nite_066680</name>
</gene>
<proteinExistence type="predicted"/>
<reference evidence="1 2" key="1">
    <citation type="submission" date="2021-01" db="EMBL/GenBank/DDBJ databases">
        <title>Whole genome shotgun sequence of Actinoplanes humidus NBRC 14915.</title>
        <authorList>
            <person name="Komaki H."/>
            <person name="Tamura T."/>
        </authorList>
    </citation>
    <scope>NUCLEOTIDE SEQUENCE [LARGE SCALE GENOMIC DNA]</scope>
    <source>
        <strain evidence="1 2">NBRC 14915</strain>
    </source>
</reference>
<keyword evidence="2" id="KW-1185">Reference proteome</keyword>
<dbReference type="SUPFAM" id="SSF52540">
    <property type="entry name" value="P-loop containing nucleoside triphosphate hydrolases"/>
    <property type="match status" value="1"/>
</dbReference>
<accession>A0ABQ3ZYA3</accession>
<dbReference type="Proteomes" id="UP000603200">
    <property type="component" value="Unassembled WGS sequence"/>
</dbReference>
<dbReference type="NCBIfam" id="NF004861">
    <property type="entry name" value="PRK06217.1"/>
    <property type="match status" value="1"/>
</dbReference>
<dbReference type="EMBL" id="BOMN01000092">
    <property type="protein sequence ID" value="GIE23566.1"/>
    <property type="molecule type" value="Genomic_DNA"/>
</dbReference>
<evidence type="ECO:0008006" key="3">
    <source>
        <dbReference type="Google" id="ProtNLM"/>
    </source>
</evidence>
<sequence>MSHTPERRLLITGASGAGTTTLGRALATLWAVPHADVDDYFWLPTTPPYVEKRPAGERLALMRALFVPRPAWVLSGSMMGWGRPLEERLSGVVFLALDPETRLQRLFLRESERYGAAIAAGGELENAHREFIDWARGYDDAKFAGRSRVEQEEWLAGLSCPVLRLNSADPLALLVDAVSGWTAGSVTTR</sequence>